<keyword evidence="2" id="KW-1185">Reference proteome</keyword>
<sequence length="169" mass="20289">VYEYLYRIDTDKVALVKYLGDNEVGFVERTEEVLNEIKCMIKEPLNIMVLFIYAQFKIEDFFSIAVPEIKKAEYQMIINAFDLERLVFYWDIESLSLWKYARARERFESEGRQIMPFYSNLTYFKWYMGNSESFFPIDDRAPDVLIFDYSMQGSIIIEAEQKKDKHLVQ</sequence>
<evidence type="ECO:0000313" key="1">
    <source>
        <dbReference type="EMBL" id="NJW54709.1"/>
    </source>
</evidence>
<dbReference type="Proteomes" id="UP000703674">
    <property type="component" value="Unassembled WGS sequence"/>
</dbReference>
<comment type="caution">
    <text evidence="1">The sequence shown here is derived from an EMBL/GenBank/DDBJ whole genome shotgun (WGS) entry which is preliminary data.</text>
</comment>
<proteinExistence type="predicted"/>
<feature type="non-terminal residue" evidence="1">
    <location>
        <position position="1"/>
    </location>
</feature>
<reference evidence="1 2" key="1">
    <citation type="submission" date="2020-03" db="EMBL/GenBank/DDBJ databases">
        <title>Salinimicrobium sp. nov, isolated from SCS.</title>
        <authorList>
            <person name="Cao W.R."/>
        </authorList>
    </citation>
    <scope>NUCLEOTIDE SEQUENCE [LARGE SCALE GENOMIC DNA]</scope>
    <source>
        <strain evidence="2">J15B91</strain>
    </source>
</reference>
<organism evidence="1 2">
    <name type="scientific">Salinimicrobium oceani</name>
    <dbReference type="NCBI Taxonomy" id="2722702"/>
    <lineage>
        <taxon>Bacteria</taxon>
        <taxon>Pseudomonadati</taxon>
        <taxon>Bacteroidota</taxon>
        <taxon>Flavobacteriia</taxon>
        <taxon>Flavobacteriales</taxon>
        <taxon>Flavobacteriaceae</taxon>
        <taxon>Salinimicrobium</taxon>
    </lineage>
</organism>
<accession>A0ABX1D2M3</accession>
<evidence type="ECO:0008006" key="3">
    <source>
        <dbReference type="Google" id="ProtNLM"/>
    </source>
</evidence>
<protein>
    <recommendedName>
        <fullName evidence="3">PD-(D/E)XK nuclease superfamily protein</fullName>
    </recommendedName>
</protein>
<gene>
    <name evidence="1" type="ORF">HC175_17500</name>
</gene>
<feature type="non-terminal residue" evidence="1">
    <location>
        <position position="169"/>
    </location>
</feature>
<dbReference type="EMBL" id="JAAVJR010000421">
    <property type="protein sequence ID" value="NJW54709.1"/>
    <property type="molecule type" value="Genomic_DNA"/>
</dbReference>
<dbReference type="RefSeq" id="WP_168139577.1">
    <property type="nucleotide sequence ID" value="NZ_JAAVJR010000421.1"/>
</dbReference>
<evidence type="ECO:0000313" key="2">
    <source>
        <dbReference type="Proteomes" id="UP000703674"/>
    </source>
</evidence>
<name>A0ABX1D2M3_9FLAO</name>